<organism evidence="3 4">
    <name type="scientific">Acinetobacter junii</name>
    <dbReference type="NCBI Taxonomy" id="40215"/>
    <lineage>
        <taxon>Bacteria</taxon>
        <taxon>Pseudomonadati</taxon>
        <taxon>Pseudomonadota</taxon>
        <taxon>Gammaproteobacteria</taxon>
        <taxon>Moraxellales</taxon>
        <taxon>Moraxellaceae</taxon>
        <taxon>Acinetobacter</taxon>
    </lineage>
</organism>
<evidence type="ECO:0000313" key="4">
    <source>
        <dbReference type="Proteomes" id="UP000253688"/>
    </source>
</evidence>
<dbReference type="InterPro" id="IPR008565">
    <property type="entry name" value="TtsA-like_GH18_dom"/>
</dbReference>
<name>A0A365PN48_ACIJU</name>
<dbReference type="RefSeq" id="WP_112986243.1">
    <property type="nucleotide sequence ID" value="NZ_CP131470.1"/>
</dbReference>
<dbReference type="InterPro" id="IPR023346">
    <property type="entry name" value="Lysozyme-like_dom_sf"/>
</dbReference>
<dbReference type="Gene3D" id="1.20.141.10">
    <property type="entry name" value="Chitosanase, subunit A, domain 1"/>
    <property type="match status" value="1"/>
</dbReference>
<dbReference type="CDD" id="cd13926">
    <property type="entry name" value="N-acetylmuramidase_GH108"/>
    <property type="match status" value="1"/>
</dbReference>
<dbReference type="Proteomes" id="UP000253688">
    <property type="component" value="Unassembled WGS sequence"/>
</dbReference>
<feature type="domain" description="Peptidoglycan binding" evidence="2">
    <location>
        <begin position="99"/>
        <end position="159"/>
    </location>
</feature>
<reference evidence="3 4" key="1">
    <citation type="submission" date="2018-04" db="EMBL/GenBank/DDBJ databases">
        <title>Acinetobacter junii Genome sequencing and assembly.</title>
        <authorList>
            <person name="Su J."/>
            <person name="Rensing C."/>
            <person name="Mazhar H.S."/>
        </authorList>
    </citation>
    <scope>NUCLEOTIDE SEQUENCE [LARGE SCALE GENOMIC DNA]</scope>
    <source>
        <strain evidence="3 4">SC22</strain>
    </source>
</reference>
<dbReference type="Pfam" id="PF05838">
    <property type="entry name" value="Glyco_hydro_108"/>
    <property type="match status" value="1"/>
</dbReference>
<protein>
    <submittedName>
        <fullName evidence="3">Secretion activator protein</fullName>
    </submittedName>
</protein>
<dbReference type="SUPFAM" id="SSF53955">
    <property type="entry name" value="Lysozyme-like"/>
    <property type="match status" value="1"/>
</dbReference>
<evidence type="ECO:0000259" key="1">
    <source>
        <dbReference type="Pfam" id="PF05838"/>
    </source>
</evidence>
<sequence>MNFEKAFNRLIGHEAGYSNDKRDPGNWTGGKVGVGVLKGTKFGIAANTYPNLDIKNLTIEQAKAIYKKDWWDKLGADSLHPSIVFQLWDFAVNAGKPRAIKELQQVAGVPADGLIGPKTIAAVKAMDVNDVLLKLTAERLKFYTSLSTWSTYGKGWTNRVAENLIYAAEDN</sequence>
<comment type="caution">
    <text evidence="3">The sequence shown here is derived from an EMBL/GenBank/DDBJ whole genome shotgun (WGS) entry which is preliminary data.</text>
</comment>
<dbReference type="EMBL" id="QEWH01000009">
    <property type="protein sequence ID" value="RBA49797.1"/>
    <property type="molecule type" value="Genomic_DNA"/>
</dbReference>
<dbReference type="AlphaFoldDB" id="A0A365PN48"/>
<proteinExistence type="predicted"/>
<dbReference type="InterPro" id="IPR018537">
    <property type="entry name" value="Peptidoglycan-bd_3"/>
</dbReference>
<gene>
    <name evidence="3" type="ORF">DC346_01825</name>
</gene>
<evidence type="ECO:0000259" key="2">
    <source>
        <dbReference type="Pfam" id="PF09374"/>
    </source>
</evidence>
<accession>A0A365PN48</accession>
<dbReference type="Pfam" id="PF09374">
    <property type="entry name" value="PG_binding_3"/>
    <property type="match status" value="1"/>
</dbReference>
<evidence type="ECO:0000313" key="3">
    <source>
        <dbReference type="EMBL" id="RBA49797.1"/>
    </source>
</evidence>
<feature type="domain" description="TtsA-like Glycoside hydrolase family 108" evidence="1">
    <location>
        <begin position="8"/>
        <end position="95"/>
    </location>
</feature>